<name>A0A549YHJ7_9BACI</name>
<dbReference type="EMBL" id="VJMZ01000001">
    <property type="protein sequence ID" value="TRM11355.1"/>
    <property type="molecule type" value="Genomic_DNA"/>
</dbReference>
<dbReference type="Pfam" id="PF00462">
    <property type="entry name" value="Glutaredoxin"/>
    <property type="match status" value="1"/>
</dbReference>
<comment type="caution">
    <text evidence="2">The sequence shown here is derived from an EMBL/GenBank/DDBJ whole genome shotgun (WGS) entry which is preliminary data.</text>
</comment>
<reference evidence="2 3" key="1">
    <citation type="submission" date="2019-07" db="EMBL/GenBank/DDBJ databases">
        <title>Genomic analysis of Lentibacillus sp. NKC851-2.</title>
        <authorList>
            <person name="Oh Y.J."/>
        </authorList>
    </citation>
    <scope>NUCLEOTIDE SEQUENCE [LARGE SCALE GENOMIC DNA]</scope>
    <source>
        <strain evidence="2 3">NKC851-2</strain>
    </source>
</reference>
<keyword evidence="3" id="KW-1185">Reference proteome</keyword>
<sequence>MIAQRVVVYINDNSPYCEKLLNELDYWQINYETRNVSKNRKYMEYLQDNGIFGTPATIVNDQMILGSQINKIKKELGMMQQQSYRNLSNSW</sequence>
<evidence type="ECO:0000313" key="3">
    <source>
        <dbReference type="Proteomes" id="UP000319280"/>
    </source>
</evidence>
<feature type="domain" description="Glutaredoxin" evidence="1">
    <location>
        <begin position="6"/>
        <end position="64"/>
    </location>
</feature>
<proteinExistence type="predicted"/>
<dbReference type="Proteomes" id="UP000319280">
    <property type="component" value="Unassembled WGS sequence"/>
</dbReference>
<dbReference type="AlphaFoldDB" id="A0A549YHJ7"/>
<dbReference type="Gene3D" id="3.40.30.10">
    <property type="entry name" value="Glutaredoxin"/>
    <property type="match status" value="1"/>
</dbReference>
<protein>
    <submittedName>
        <fullName evidence="2">Glutaredoxin family protein</fullName>
    </submittedName>
</protein>
<gene>
    <name evidence="2" type="ORF">FH966_06325</name>
</gene>
<accession>A0A549YHJ7</accession>
<evidence type="ECO:0000313" key="2">
    <source>
        <dbReference type="EMBL" id="TRM11355.1"/>
    </source>
</evidence>
<dbReference type="PROSITE" id="PS51354">
    <property type="entry name" value="GLUTAREDOXIN_2"/>
    <property type="match status" value="1"/>
</dbReference>
<dbReference type="InterPro" id="IPR002109">
    <property type="entry name" value="Glutaredoxin"/>
</dbReference>
<organism evidence="2 3">
    <name type="scientific">Lentibacillus cibarius</name>
    <dbReference type="NCBI Taxonomy" id="2583219"/>
    <lineage>
        <taxon>Bacteria</taxon>
        <taxon>Bacillati</taxon>
        <taxon>Bacillota</taxon>
        <taxon>Bacilli</taxon>
        <taxon>Bacillales</taxon>
        <taxon>Bacillaceae</taxon>
        <taxon>Lentibacillus</taxon>
    </lineage>
</organism>
<dbReference type="RefSeq" id="WP_142790499.1">
    <property type="nucleotide sequence ID" value="NZ_VJMZ01000001.1"/>
</dbReference>
<dbReference type="SUPFAM" id="SSF52833">
    <property type="entry name" value="Thioredoxin-like"/>
    <property type="match status" value="1"/>
</dbReference>
<dbReference type="CDD" id="cd02976">
    <property type="entry name" value="NrdH"/>
    <property type="match status" value="1"/>
</dbReference>
<evidence type="ECO:0000259" key="1">
    <source>
        <dbReference type="Pfam" id="PF00462"/>
    </source>
</evidence>
<dbReference type="InterPro" id="IPR036249">
    <property type="entry name" value="Thioredoxin-like_sf"/>
</dbReference>